<gene>
    <name evidence="7" type="ORF">NOR51B_2731</name>
</gene>
<dbReference type="InterPro" id="IPR045214">
    <property type="entry name" value="Surf1/Surf4"/>
</dbReference>
<dbReference type="HOGENOM" id="CLU_047737_2_1_6"/>
<name>B8KUJ0_9GAMM</name>
<protein>
    <recommendedName>
        <fullName evidence="6">SURF1-like protein</fullName>
    </recommendedName>
</protein>
<reference evidence="8" key="1">
    <citation type="journal article" date="2013" name="BMC Microbiol.">
        <title>Taxonomy and evolution of bacteriochlorophyll a-containing members of the OM60/NOR5 clade of marine gammaproteobacteria: description of Luminiphilus syltensis gen. nov., sp. nov., reclassification of Haliea rubra as Pseudohaliea rubra gen. nov., comb. nov., and emendation of Chromatocurvus halotolerans.</title>
        <authorList>
            <person name="Spring S."/>
            <person name="Riedel T."/>
            <person name="Sproer C."/>
            <person name="Yan S."/>
            <person name="Harder J."/>
            <person name="Fuchs B.M."/>
        </authorList>
    </citation>
    <scope>NUCLEOTIDE SEQUENCE [LARGE SCALE GENOMIC DNA]</scope>
    <source>
        <strain evidence="8">NOR51-B</strain>
    </source>
</reference>
<keyword evidence="5" id="KW-0472">Membrane</keyword>
<dbReference type="EMBL" id="DS999411">
    <property type="protein sequence ID" value="EED36778.1"/>
    <property type="molecule type" value="Genomic_DNA"/>
</dbReference>
<evidence type="ECO:0000256" key="2">
    <source>
        <dbReference type="ARBA" id="ARBA00007165"/>
    </source>
</evidence>
<evidence type="ECO:0000313" key="8">
    <source>
        <dbReference type="Proteomes" id="UP000004699"/>
    </source>
</evidence>
<dbReference type="STRING" id="565045.NOR51B_2731"/>
<dbReference type="PANTHER" id="PTHR23427:SF2">
    <property type="entry name" value="SURFEIT LOCUS PROTEIN 1"/>
    <property type="match status" value="1"/>
</dbReference>
<evidence type="ECO:0000256" key="5">
    <source>
        <dbReference type="ARBA" id="ARBA00023136"/>
    </source>
</evidence>
<dbReference type="eggNOG" id="COG3346">
    <property type="taxonomic scope" value="Bacteria"/>
</dbReference>
<dbReference type="PROSITE" id="PS50895">
    <property type="entry name" value="SURF1"/>
    <property type="match status" value="1"/>
</dbReference>
<keyword evidence="3" id="KW-0812">Transmembrane</keyword>
<sequence length="234" mass="26472">MLLPFLVFLGFWQLDRAEEKRVLAERYAQRTALPPISVSRLVRELPRVEWADRQVSVRGRFAESRYLLLDNRLRDGRFGYEVIALLETPDQLVPINLGWVAGDPARRTRPDIELPEYPNELQGRVYLPAGEAYVLEQDAAPQALPALIQSFDAARLAEPLSTLLDSTVAPFEVRVSSDHPLAFRADWQVVNVSPEKHTGYAVQWFTMAVVLGLAFLWRSSNCGNLIARVFASRA</sequence>
<keyword evidence="4" id="KW-1133">Transmembrane helix</keyword>
<dbReference type="Pfam" id="PF02104">
    <property type="entry name" value="SURF1"/>
    <property type="match status" value="1"/>
</dbReference>
<evidence type="ECO:0000313" key="7">
    <source>
        <dbReference type="EMBL" id="EED36778.1"/>
    </source>
</evidence>
<dbReference type="GO" id="GO:0005886">
    <property type="term" value="C:plasma membrane"/>
    <property type="evidence" value="ECO:0007669"/>
    <property type="project" value="UniProtKB-SubCell"/>
</dbReference>
<evidence type="ECO:0000256" key="3">
    <source>
        <dbReference type="ARBA" id="ARBA00022692"/>
    </source>
</evidence>
<keyword evidence="6" id="KW-1003">Cell membrane</keyword>
<comment type="subcellular location">
    <subcellularLocation>
        <location evidence="6">Cell membrane</location>
        <topology evidence="6">Multi-pass membrane protein</topology>
    </subcellularLocation>
    <subcellularLocation>
        <location evidence="1">Membrane</location>
    </subcellularLocation>
</comment>
<evidence type="ECO:0000256" key="6">
    <source>
        <dbReference type="RuleBase" id="RU363076"/>
    </source>
</evidence>
<keyword evidence="8" id="KW-1185">Reference proteome</keyword>
<proteinExistence type="inferred from homology"/>
<dbReference type="PANTHER" id="PTHR23427">
    <property type="entry name" value="SURFEIT LOCUS PROTEIN"/>
    <property type="match status" value="1"/>
</dbReference>
<evidence type="ECO:0000256" key="4">
    <source>
        <dbReference type="ARBA" id="ARBA00022989"/>
    </source>
</evidence>
<dbReference type="AlphaFoldDB" id="B8KUJ0"/>
<evidence type="ECO:0000256" key="1">
    <source>
        <dbReference type="ARBA" id="ARBA00004370"/>
    </source>
</evidence>
<comment type="similarity">
    <text evidence="2 6">Belongs to the SURF1 family.</text>
</comment>
<dbReference type="Proteomes" id="UP000004699">
    <property type="component" value="Unassembled WGS sequence"/>
</dbReference>
<organism evidence="7 8">
    <name type="scientific">Luminiphilus syltensis NOR5-1B</name>
    <dbReference type="NCBI Taxonomy" id="565045"/>
    <lineage>
        <taxon>Bacteria</taxon>
        <taxon>Pseudomonadati</taxon>
        <taxon>Pseudomonadota</taxon>
        <taxon>Gammaproteobacteria</taxon>
        <taxon>Cellvibrionales</taxon>
        <taxon>Halieaceae</taxon>
        <taxon>Luminiphilus</taxon>
    </lineage>
</organism>
<dbReference type="CDD" id="cd06662">
    <property type="entry name" value="SURF1"/>
    <property type="match status" value="1"/>
</dbReference>
<dbReference type="InterPro" id="IPR002994">
    <property type="entry name" value="Surf1/Shy1"/>
</dbReference>
<accession>B8KUJ0</accession>